<keyword evidence="5 8" id="KW-0249">Electron transport</keyword>
<feature type="region of interest" description="Disordered" evidence="9">
    <location>
        <begin position="466"/>
        <end position="489"/>
    </location>
</feature>
<dbReference type="SUPFAM" id="SSF142019">
    <property type="entry name" value="Nqo1 FMN-binding domain-like"/>
    <property type="match status" value="1"/>
</dbReference>
<dbReference type="RefSeq" id="WP_386093438.1">
    <property type="nucleotide sequence ID" value="NZ_JBHRXN010000036.1"/>
</dbReference>
<keyword evidence="3 8" id="KW-0479">Metal-binding</keyword>
<comment type="cofactor">
    <cofactor evidence="8">
        <name>[4Fe-4S] cluster</name>
        <dbReference type="ChEBI" id="CHEBI:49883"/>
    </cofactor>
    <text evidence="8">Binds 2 [4Fe-4S] clusters per subunit.</text>
</comment>
<comment type="similarity">
    <text evidence="8">Belongs to the 4Fe4S bacterial-type ferredoxin family. RnfC subfamily.</text>
</comment>
<dbReference type="Proteomes" id="UP001595741">
    <property type="component" value="Unassembled WGS sequence"/>
</dbReference>
<feature type="region of interest" description="Disordered" evidence="9">
    <location>
        <begin position="581"/>
        <end position="678"/>
    </location>
</feature>
<dbReference type="PANTHER" id="PTHR43034:SF2">
    <property type="entry name" value="ION-TRANSLOCATING OXIDOREDUCTASE COMPLEX SUBUNIT C"/>
    <property type="match status" value="1"/>
</dbReference>
<feature type="compositionally biased region" description="Low complexity" evidence="9">
    <location>
        <begin position="660"/>
        <end position="678"/>
    </location>
</feature>
<dbReference type="SUPFAM" id="SSF46548">
    <property type="entry name" value="alpha-helical ferredoxin"/>
    <property type="match status" value="1"/>
</dbReference>
<organism evidence="11 12">
    <name type="scientific">Vogesella facilis</name>
    <dbReference type="NCBI Taxonomy" id="1655232"/>
    <lineage>
        <taxon>Bacteria</taxon>
        <taxon>Pseudomonadati</taxon>
        <taxon>Pseudomonadota</taxon>
        <taxon>Betaproteobacteria</taxon>
        <taxon>Neisseriales</taxon>
        <taxon>Chromobacteriaceae</taxon>
        <taxon>Vogesella</taxon>
    </lineage>
</organism>
<dbReference type="HAMAP" id="MF_00461">
    <property type="entry name" value="RsxC_RnfC"/>
    <property type="match status" value="1"/>
</dbReference>
<name>A0ABV7RL31_9NEIS</name>
<evidence type="ECO:0000259" key="10">
    <source>
        <dbReference type="PROSITE" id="PS51379"/>
    </source>
</evidence>
<comment type="subunit">
    <text evidence="8">The complex is composed of six subunits: RnfA, RnfB, RnfC, RnfD, RnfE and RnfG.</text>
</comment>
<proteinExistence type="inferred from homology"/>
<dbReference type="PROSITE" id="PS51379">
    <property type="entry name" value="4FE4S_FER_2"/>
    <property type="match status" value="2"/>
</dbReference>
<evidence type="ECO:0000256" key="4">
    <source>
        <dbReference type="ARBA" id="ARBA00022737"/>
    </source>
</evidence>
<dbReference type="EC" id="7.-.-.-" evidence="8"/>
<evidence type="ECO:0000313" key="12">
    <source>
        <dbReference type="Proteomes" id="UP001595741"/>
    </source>
</evidence>
<accession>A0ABV7RL31</accession>
<keyword evidence="6 8" id="KW-0408">Iron</keyword>
<dbReference type="InterPro" id="IPR026902">
    <property type="entry name" value="RnfC_N"/>
</dbReference>
<dbReference type="EMBL" id="JBHRXN010000036">
    <property type="protein sequence ID" value="MFC3533583.1"/>
    <property type="molecule type" value="Genomic_DNA"/>
</dbReference>
<evidence type="ECO:0000256" key="8">
    <source>
        <dbReference type="HAMAP-Rule" id="MF_00461"/>
    </source>
</evidence>
<dbReference type="PROSITE" id="PS00198">
    <property type="entry name" value="4FE4S_FER_1"/>
    <property type="match status" value="1"/>
</dbReference>
<dbReference type="Pfam" id="PF13375">
    <property type="entry name" value="RnfC_N"/>
    <property type="match status" value="1"/>
</dbReference>
<evidence type="ECO:0000256" key="7">
    <source>
        <dbReference type="ARBA" id="ARBA00023014"/>
    </source>
</evidence>
<evidence type="ECO:0000256" key="3">
    <source>
        <dbReference type="ARBA" id="ARBA00022723"/>
    </source>
</evidence>
<feature type="binding site" evidence="8">
    <location>
        <position position="406"/>
    </location>
    <ligand>
        <name>[4Fe-4S] cluster</name>
        <dbReference type="ChEBI" id="CHEBI:49883"/>
        <label>2</label>
    </ligand>
</feature>
<comment type="subcellular location">
    <subcellularLocation>
        <location evidence="8">Cell inner membrane</location>
        <topology evidence="8">Peripheral membrane protein</topology>
    </subcellularLocation>
</comment>
<feature type="domain" description="4Fe-4S ferredoxin-type" evidence="10">
    <location>
        <begin position="354"/>
        <end position="384"/>
    </location>
</feature>
<feature type="compositionally biased region" description="Low complexity" evidence="9">
    <location>
        <begin position="621"/>
        <end position="639"/>
    </location>
</feature>
<evidence type="ECO:0000256" key="5">
    <source>
        <dbReference type="ARBA" id="ARBA00022982"/>
    </source>
</evidence>
<dbReference type="Gene3D" id="3.30.70.20">
    <property type="match status" value="1"/>
</dbReference>
<feature type="binding site" evidence="8">
    <location>
        <position position="364"/>
    </location>
    <ligand>
        <name>[4Fe-4S] cluster</name>
        <dbReference type="ChEBI" id="CHEBI:49883"/>
        <label>1</label>
    </ligand>
</feature>
<dbReference type="Pfam" id="PF10531">
    <property type="entry name" value="SLBB"/>
    <property type="match status" value="1"/>
</dbReference>
<dbReference type="InterPro" id="IPR017900">
    <property type="entry name" value="4Fe4S_Fe_S_CS"/>
</dbReference>
<keyword evidence="12" id="KW-1185">Reference proteome</keyword>
<dbReference type="InterPro" id="IPR011538">
    <property type="entry name" value="Nuo51_FMN-bd"/>
</dbReference>
<evidence type="ECO:0000313" key="11">
    <source>
        <dbReference type="EMBL" id="MFC3533583.1"/>
    </source>
</evidence>
<feature type="binding site" evidence="8">
    <location>
        <position position="409"/>
    </location>
    <ligand>
        <name>[4Fe-4S] cluster</name>
        <dbReference type="ChEBI" id="CHEBI:49883"/>
        <label>2</label>
    </ligand>
</feature>
<keyword evidence="2 8" id="KW-0004">4Fe-4S</keyword>
<dbReference type="InterPro" id="IPR010208">
    <property type="entry name" value="Ion_transpt_RnfC/RsxC"/>
</dbReference>
<keyword evidence="8" id="KW-1003">Cell membrane</keyword>
<dbReference type="Pfam" id="PF12838">
    <property type="entry name" value="Fer4_7"/>
    <property type="match status" value="1"/>
</dbReference>
<dbReference type="InterPro" id="IPR037225">
    <property type="entry name" value="Nuo51_FMN-bd_sf"/>
</dbReference>
<evidence type="ECO:0000256" key="1">
    <source>
        <dbReference type="ARBA" id="ARBA00022448"/>
    </source>
</evidence>
<dbReference type="PANTHER" id="PTHR43034">
    <property type="entry name" value="ION-TRANSLOCATING OXIDOREDUCTASE COMPLEX SUBUNIT C"/>
    <property type="match status" value="1"/>
</dbReference>
<keyword evidence="8" id="KW-1278">Translocase</keyword>
<feature type="binding site" evidence="8">
    <location>
        <position position="367"/>
    </location>
    <ligand>
        <name>[4Fe-4S] cluster</name>
        <dbReference type="ChEBI" id="CHEBI:49883"/>
        <label>1</label>
    </ligand>
</feature>
<comment type="function">
    <text evidence="8">Part of a membrane-bound complex that couples electron transfer with translocation of ions across the membrane.</text>
</comment>
<evidence type="ECO:0000256" key="6">
    <source>
        <dbReference type="ARBA" id="ARBA00023004"/>
    </source>
</evidence>
<feature type="compositionally biased region" description="Low complexity" evidence="9">
    <location>
        <begin position="467"/>
        <end position="489"/>
    </location>
</feature>
<keyword evidence="1 8" id="KW-0813">Transport</keyword>
<evidence type="ECO:0000256" key="2">
    <source>
        <dbReference type="ARBA" id="ARBA00022485"/>
    </source>
</evidence>
<comment type="caution">
    <text evidence="11">The sequence shown here is derived from an EMBL/GenBank/DDBJ whole genome shotgun (WGS) entry which is preliminary data.</text>
</comment>
<feature type="binding site" evidence="8">
    <location>
        <position position="403"/>
    </location>
    <ligand>
        <name>[4Fe-4S] cluster</name>
        <dbReference type="ChEBI" id="CHEBI:49883"/>
        <label>2</label>
    </ligand>
</feature>
<dbReference type="InterPro" id="IPR017896">
    <property type="entry name" value="4Fe4S_Fe-S-bd"/>
</dbReference>
<dbReference type="Gene3D" id="3.40.50.11540">
    <property type="entry name" value="NADH-ubiquinone oxidoreductase 51kDa subunit"/>
    <property type="match status" value="1"/>
</dbReference>
<dbReference type="NCBIfam" id="NF003454">
    <property type="entry name" value="PRK05035.1"/>
    <property type="match status" value="1"/>
</dbReference>
<keyword evidence="4 8" id="KW-0677">Repeat</keyword>
<keyword evidence="7 8" id="KW-0411">Iron-sulfur</keyword>
<dbReference type="InterPro" id="IPR019554">
    <property type="entry name" value="Soluble_ligand-bd"/>
</dbReference>
<feature type="region of interest" description="Disordered" evidence="9">
    <location>
        <begin position="1"/>
        <end position="26"/>
    </location>
</feature>
<feature type="binding site" evidence="8">
    <location>
        <position position="413"/>
    </location>
    <ligand>
        <name>[4Fe-4S] cluster</name>
        <dbReference type="ChEBI" id="CHEBI:49883"/>
        <label>1</label>
    </ligand>
</feature>
<dbReference type="NCBIfam" id="TIGR01945">
    <property type="entry name" value="rnfC"/>
    <property type="match status" value="1"/>
</dbReference>
<feature type="domain" description="4Fe-4S ferredoxin-type" evidence="10">
    <location>
        <begin position="394"/>
        <end position="423"/>
    </location>
</feature>
<feature type="binding site" evidence="8">
    <location>
        <position position="370"/>
    </location>
    <ligand>
        <name>[4Fe-4S] cluster</name>
        <dbReference type="ChEBI" id="CHEBI:49883"/>
        <label>1</label>
    </ligand>
</feature>
<gene>
    <name evidence="11" type="primary">rsxC</name>
    <name evidence="8" type="synonym">rnfC</name>
    <name evidence="11" type="ORF">ACFOLG_15495</name>
</gene>
<reference evidence="12" key="1">
    <citation type="journal article" date="2019" name="Int. J. Syst. Evol. Microbiol.">
        <title>The Global Catalogue of Microorganisms (GCM) 10K type strain sequencing project: providing services to taxonomists for standard genome sequencing and annotation.</title>
        <authorList>
            <consortium name="The Broad Institute Genomics Platform"/>
            <consortium name="The Broad Institute Genome Sequencing Center for Infectious Disease"/>
            <person name="Wu L."/>
            <person name="Ma J."/>
        </authorList>
    </citation>
    <scope>NUCLEOTIDE SEQUENCE [LARGE SCALE GENOMIC DNA]</scope>
    <source>
        <strain evidence="12">KCTC 42742</strain>
    </source>
</reference>
<keyword evidence="8" id="KW-0997">Cell inner membrane</keyword>
<feature type="binding site" evidence="8">
    <location>
        <position position="374"/>
    </location>
    <ligand>
        <name>[4Fe-4S] cluster</name>
        <dbReference type="ChEBI" id="CHEBI:49883"/>
        <label>2</label>
    </ligand>
</feature>
<protein>
    <recommendedName>
        <fullName evidence="8">Ion-translocating oxidoreductase complex subunit C</fullName>
        <ecNumber evidence="8">7.-.-.-</ecNumber>
    </recommendedName>
    <alternativeName>
        <fullName evidence="8">Rnf electron transport complex subunit C</fullName>
    </alternativeName>
</protein>
<keyword evidence="8" id="KW-0472">Membrane</keyword>
<evidence type="ECO:0000256" key="9">
    <source>
        <dbReference type="SAM" id="MobiDB-lite"/>
    </source>
</evidence>
<sequence>MSRLYDFHGGIHPPENKQQSNGTPIRQLPLPPLLYLSLAQSVGNAALPCVQTGQQVLKGQRIAEPDGRLSAAVHAPTSGTVLAVGEHAYAHPSGLSAPCITLQPDGQDAWQPRHGLPHWREAGSSELRDFLQQMGVVGLGGAVFPTHLKLAASGLQTLVVNGAECEPYISCDDRLMQERAADIADGIAIAAHTLQAGEVLIGIEDNKPQAIAAMQAACQGQPWRVVSIPTRYPSGGAKQLIRILTGKEVPHGVRATELGVQCLNVATLYAIARAVLHGEPLLSRIVTLTGAVAQPGNVEALIGSPLHWLLQQAGRQADSHEVIMGGPMMGFTLPSLAAGLSKAGNCLIAKSAAEFPPRPPAMPCIRCGECASACPVELQPMDLFWLAKAKNFGKAQEWQLFDCIECGACSYVCPSQIPLVDYYRFAKSEIWAAERDKKSADLARRRHEFRQFRIERDKTEKAERLAARAAEQASKQSATPAAVSSSAAGDDPKQAIIAAAMARAAAQQQANPLGDSHSQALDDAKQAAIKAAMERAAARKAAAQQGSTDAAANPAATISATGMDDAKQAAVKAAMERAAARKAATQPADGSVAANPAAPTANGMNDAKQAAVKAAMERAAARKAAAQPADNSAAANPSPTTGMDDAKQAAVKAAMERAAARKTATPPPAAQDQQDPTP</sequence>
<dbReference type="Pfam" id="PF01512">
    <property type="entry name" value="Complex1_51K"/>
    <property type="match status" value="1"/>
</dbReference>